<comment type="caution">
    <text evidence="2">The sequence shown here is derived from an EMBL/GenBank/DDBJ whole genome shotgun (WGS) entry which is preliminary data.</text>
</comment>
<feature type="region of interest" description="Disordered" evidence="1">
    <location>
        <begin position="93"/>
        <end position="131"/>
    </location>
</feature>
<feature type="compositionally biased region" description="Low complexity" evidence="1">
    <location>
        <begin position="109"/>
        <end position="129"/>
    </location>
</feature>
<organism evidence="2 3">
    <name type="scientific">Penicillium subrubescens</name>
    <dbReference type="NCBI Taxonomy" id="1316194"/>
    <lineage>
        <taxon>Eukaryota</taxon>
        <taxon>Fungi</taxon>
        <taxon>Dikarya</taxon>
        <taxon>Ascomycota</taxon>
        <taxon>Pezizomycotina</taxon>
        <taxon>Eurotiomycetes</taxon>
        <taxon>Eurotiomycetidae</taxon>
        <taxon>Eurotiales</taxon>
        <taxon>Aspergillaceae</taxon>
        <taxon>Penicillium</taxon>
    </lineage>
</organism>
<dbReference type="EMBL" id="MNBE01000099">
    <property type="protein sequence ID" value="OKP14359.1"/>
    <property type="molecule type" value="Genomic_DNA"/>
</dbReference>
<gene>
    <name evidence="2" type="ORF">PENSUB_14138</name>
</gene>
<dbReference type="Proteomes" id="UP000186955">
    <property type="component" value="Unassembled WGS sequence"/>
</dbReference>
<dbReference type="AlphaFoldDB" id="A0A1Q5UPG4"/>
<reference evidence="2 3" key="1">
    <citation type="submission" date="2016-10" db="EMBL/GenBank/DDBJ databases">
        <title>Genome sequence of the ascomycete fungus Penicillium subrubescens.</title>
        <authorList>
            <person name="De Vries R.P."/>
            <person name="Peng M."/>
            <person name="Dilokpimol A."/>
            <person name="Hilden K."/>
            <person name="Makela M.R."/>
            <person name="Grigoriev I."/>
            <person name="Riley R."/>
            <person name="Granchi Z."/>
        </authorList>
    </citation>
    <scope>NUCLEOTIDE SEQUENCE [LARGE SCALE GENOMIC DNA]</scope>
    <source>
        <strain evidence="2 3">CBS 132785</strain>
    </source>
</reference>
<accession>A0A1Q5UPG4</accession>
<sequence length="243" mass="26493">MRSIRLPFSNYDHDFDEYILTNSPGERWPRNSRAADSGLVNMLLMQPALMEAIDQKLDNESGPFYGFEFLQTWQDRYTDQAMVLVELNHSSSEASSTTSGGSFNGSHARSSTSGSSRSSDSGSSWDSGRVVPGGDRVQQALPLAVGVPEATRDRARARIPIPCRAAALPNLQRRMKRAMVEESGSAGALGMNRRRMGAITATRVRDFVIVATVITAHEQLAIRGGVGDLRTGALPMLSLFFLV</sequence>
<keyword evidence="3" id="KW-1185">Reference proteome</keyword>
<protein>
    <submittedName>
        <fullName evidence="2">Uncharacterized protein</fullName>
    </submittedName>
</protein>
<evidence type="ECO:0000313" key="3">
    <source>
        <dbReference type="Proteomes" id="UP000186955"/>
    </source>
</evidence>
<evidence type="ECO:0000313" key="2">
    <source>
        <dbReference type="EMBL" id="OKP14359.1"/>
    </source>
</evidence>
<evidence type="ECO:0000256" key="1">
    <source>
        <dbReference type="SAM" id="MobiDB-lite"/>
    </source>
</evidence>
<proteinExistence type="predicted"/>
<name>A0A1Q5UPG4_9EURO</name>